<dbReference type="Proteomes" id="UP000550707">
    <property type="component" value="Unassembled WGS sequence"/>
</dbReference>
<organism evidence="2 3">
    <name type="scientific">Molossus molossus</name>
    <name type="common">Pallas' mastiff bat</name>
    <name type="synonym">Vespertilio molossus</name>
    <dbReference type="NCBI Taxonomy" id="27622"/>
    <lineage>
        <taxon>Eukaryota</taxon>
        <taxon>Metazoa</taxon>
        <taxon>Chordata</taxon>
        <taxon>Craniata</taxon>
        <taxon>Vertebrata</taxon>
        <taxon>Euteleostomi</taxon>
        <taxon>Mammalia</taxon>
        <taxon>Eutheria</taxon>
        <taxon>Laurasiatheria</taxon>
        <taxon>Chiroptera</taxon>
        <taxon>Yangochiroptera</taxon>
        <taxon>Molossidae</taxon>
        <taxon>Molossus</taxon>
    </lineage>
</organism>
<dbReference type="InParanoid" id="A0A7J8GK89"/>
<reference evidence="2 3" key="1">
    <citation type="journal article" date="2020" name="Nature">
        <title>Six reference-quality genomes reveal evolution of bat adaptations.</title>
        <authorList>
            <person name="Jebb D."/>
            <person name="Huang Z."/>
            <person name="Pippel M."/>
            <person name="Hughes G.M."/>
            <person name="Lavrichenko K."/>
            <person name="Devanna P."/>
            <person name="Winkler S."/>
            <person name="Jermiin L.S."/>
            <person name="Skirmuntt E.C."/>
            <person name="Katzourakis A."/>
            <person name="Burkitt-Gray L."/>
            <person name="Ray D.A."/>
            <person name="Sullivan K.A.M."/>
            <person name="Roscito J.G."/>
            <person name="Kirilenko B.M."/>
            <person name="Davalos L.M."/>
            <person name="Corthals A.P."/>
            <person name="Power M.L."/>
            <person name="Jones G."/>
            <person name="Ransome R.D."/>
            <person name="Dechmann D.K.N."/>
            <person name="Locatelli A.G."/>
            <person name="Puechmaille S.J."/>
            <person name="Fedrigo O."/>
            <person name="Jarvis E.D."/>
            <person name="Hiller M."/>
            <person name="Vernes S.C."/>
            <person name="Myers E.W."/>
            <person name="Teeling E.C."/>
        </authorList>
    </citation>
    <scope>NUCLEOTIDE SEQUENCE [LARGE SCALE GENOMIC DNA]</scope>
    <source>
        <strain evidence="2">MMolMol1</strain>
        <tissue evidence="2">Muscle</tissue>
    </source>
</reference>
<feature type="region of interest" description="Disordered" evidence="1">
    <location>
        <begin position="195"/>
        <end position="218"/>
    </location>
</feature>
<keyword evidence="3" id="KW-1185">Reference proteome</keyword>
<dbReference type="AlphaFoldDB" id="A0A7J8GK89"/>
<evidence type="ECO:0000313" key="3">
    <source>
        <dbReference type="Proteomes" id="UP000550707"/>
    </source>
</evidence>
<protein>
    <submittedName>
        <fullName evidence="2">Uncharacterized protein</fullName>
    </submittedName>
</protein>
<sequence>MPLRPRVTFQDHVGFHGEALVSHAPKGDRTMASVFTECLLSVGSLGHLLEEKAPRLRRSFPPSHPSPRTPVEDVLLSWGCPARHSDQHELGHRGWWWPKKEDALVLAPWPSGLQAETLLQEILPTSRFFTGGCSTGRKRVRVACREPVQTHCPDNWDAVFAAETSVRRRGTFSSKAKLECIRCFRNHSEIGLSFGERDSEQTAGEHSASRPPRKFSACPQSSVTGLLLHEESPPYRPGDLIASSAPYELADWNVTRVSFILRIISCSDAFRTEPLKYH</sequence>
<evidence type="ECO:0000256" key="1">
    <source>
        <dbReference type="SAM" id="MobiDB-lite"/>
    </source>
</evidence>
<proteinExistence type="predicted"/>
<gene>
    <name evidence="2" type="ORF">HJG59_011411</name>
</gene>
<accession>A0A7J8GK89</accession>
<dbReference type="EMBL" id="JACASF010000009">
    <property type="protein sequence ID" value="KAF6460493.1"/>
    <property type="molecule type" value="Genomic_DNA"/>
</dbReference>
<evidence type="ECO:0000313" key="2">
    <source>
        <dbReference type="EMBL" id="KAF6460493.1"/>
    </source>
</evidence>
<name>A0A7J8GK89_MOLMO</name>
<comment type="caution">
    <text evidence="2">The sequence shown here is derived from an EMBL/GenBank/DDBJ whole genome shotgun (WGS) entry which is preliminary data.</text>
</comment>